<accession>A0A5C6ZIP6</accession>
<dbReference type="OrthoDB" id="1440774at2"/>
<evidence type="ECO:0000313" key="1">
    <source>
        <dbReference type="EMBL" id="TXD88833.1"/>
    </source>
</evidence>
<organism evidence="1 2">
    <name type="scientific">Subsaximicrobium wynnwilliamsii</name>
    <dbReference type="NCBI Taxonomy" id="291179"/>
    <lineage>
        <taxon>Bacteria</taxon>
        <taxon>Pseudomonadati</taxon>
        <taxon>Bacteroidota</taxon>
        <taxon>Flavobacteriia</taxon>
        <taxon>Flavobacteriales</taxon>
        <taxon>Flavobacteriaceae</taxon>
        <taxon>Subsaximicrobium</taxon>
    </lineage>
</organism>
<proteinExistence type="predicted"/>
<evidence type="ECO:0000313" key="2">
    <source>
        <dbReference type="Proteomes" id="UP000321578"/>
    </source>
</evidence>
<dbReference type="Proteomes" id="UP000321578">
    <property type="component" value="Unassembled WGS sequence"/>
</dbReference>
<dbReference type="InterPro" id="IPR005901">
    <property type="entry name" value="GLPGLI"/>
</dbReference>
<comment type="caution">
    <text evidence="1">The sequence shown here is derived from an EMBL/GenBank/DDBJ whole genome shotgun (WGS) entry which is preliminary data.</text>
</comment>
<name>A0A5C6ZIP6_9FLAO</name>
<dbReference type="Pfam" id="PF22252">
    <property type="entry name" value="PNGase_F-II_N"/>
    <property type="match status" value="1"/>
</dbReference>
<dbReference type="NCBIfam" id="TIGR01200">
    <property type="entry name" value="GLPGLI"/>
    <property type="match status" value="1"/>
</dbReference>
<reference evidence="1 2" key="1">
    <citation type="submission" date="2019-08" db="EMBL/GenBank/DDBJ databases">
        <title>Genomes of Subsaximicrobium wynnwilliamsii strains.</title>
        <authorList>
            <person name="Bowman J.P."/>
        </authorList>
    </citation>
    <scope>NUCLEOTIDE SEQUENCE [LARGE SCALE GENOMIC DNA]</scope>
    <source>
        <strain evidence="1 2">2-80-2</strain>
    </source>
</reference>
<protein>
    <submittedName>
        <fullName evidence="1">GLPGLI family protein</fullName>
    </submittedName>
</protein>
<sequence>MNMYKYILLFSVILSFQEGFSQKNKTILVEYQATKNNFKNTETLIAEKDKAIYIIDSLLIENEKNTNIATFDEYSNKITVSQKTIKLDATRFYMNQNSDIIYFTQKFNEEITIIKDSLSSFNWELQNETKKIDDFTCKKARANFRGSEIIAWYTEDIGLPFGPWKFKGLPGLILEVYNVNDTNIFHWSVTKIKFPYTKAVNFNYPEDMKMINYQTVVDDAEEQIKEHLKRSQARVPQGVTLSETTITRSGIEKIYEWEK</sequence>
<keyword evidence="2" id="KW-1185">Reference proteome</keyword>
<dbReference type="AlphaFoldDB" id="A0A5C6ZIP6"/>
<gene>
    <name evidence="1" type="ORF">ESY86_11385</name>
</gene>
<dbReference type="EMBL" id="VORO01000011">
    <property type="protein sequence ID" value="TXD88833.1"/>
    <property type="molecule type" value="Genomic_DNA"/>
</dbReference>